<keyword evidence="1" id="KW-0812">Transmembrane</keyword>
<name>A0A081ALM5_PHYNI</name>
<sequence length="168" mass="18532">MVYKKTSDTTTAGLREMLSRLYSANVFIYASFFIVTSDAVALARLIVLQKVFQFYCLMAKKSASTDLQTKICLSFYRKLTSQSSLVDGVRLFVGSSNASIAGLGATEHPQPSNHEANVMVASMSDCPMGNAFVRTLDVFKAKFAKEFKKAAWLDKILSLHKTVPHKSS</sequence>
<proteinExistence type="predicted"/>
<evidence type="ECO:0000313" key="2">
    <source>
        <dbReference type="EMBL" id="ETO79786.1"/>
    </source>
</evidence>
<accession>A0A081ALM5</accession>
<keyword evidence="1" id="KW-0472">Membrane</keyword>
<comment type="caution">
    <text evidence="2">The sequence shown here is derived from an EMBL/GenBank/DDBJ whole genome shotgun (WGS) entry which is preliminary data.</text>
</comment>
<gene>
    <name evidence="2" type="ORF">F444_05581</name>
</gene>
<protein>
    <submittedName>
        <fullName evidence="2">Uncharacterized protein</fullName>
    </submittedName>
</protein>
<dbReference type="AlphaFoldDB" id="A0A081ALM5"/>
<dbReference type="Proteomes" id="UP000028582">
    <property type="component" value="Unassembled WGS sequence"/>
</dbReference>
<organism evidence="2 3">
    <name type="scientific">Phytophthora nicotianae P1976</name>
    <dbReference type="NCBI Taxonomy" id="1317066"/>
    <lineage>
        <taxon>Eukaryota</taxon>
        <taxon>Sar</taxon>
        <taxon>Stramenopiles</taxon>
        <taxon>Oomycota</taxon>
        <taxon>Peronosporomycetes</taxon>
        <taxon>Peronosporales</taxon>
        <taxon>Peronosporaceae</taxon>
        <taxon>Phytophthora</taxon>
    </lineage>
</organism>
<feature type="transmembrane region" description="Helical" evidence="1">
    <location>
        <begin position="26"/>
        <end position="47"/>
    </location>
</feature>
<keyword evidence="1" id="KW-1133">Transmembrane helix</keyword>
<evidence type="ECO:0000313" key="3">
    <source>
        <dbReference type="Proteomes" id="UP000028582"/>
    </source>
</evidence>
<dbReference type="EMBL" id="ANJA01001063">
    <property type="protein sequence ID" value="ETO79786.1"/>
    <property type="molecule type" value="Genomic_DNA"/>
</dbReference>
<evidence type="ECO:0000256" key="1">
    <source>
        <dbReference type="SAM" id="Phobius"/>
    </source>
</evidence>
<reference evidence="2 3" key="1">
    <citation type="submission" date="2013-11" db="EMBL/GenBank/DDBJ databases">
        <title>The Genome Sequence of Phytophthora parasitica P1976.</title>
        <authorList>
            <consortium name="The Broad Institute Genomics Platform"/>
            <person name="Russ C."/>
            <person name="Tyler B."/>
            <person name="Panabieres F."/>
            <person name="Shan W."/>
            <person name="Tripathy S."/>
            <person name="Grunwald N."/>
            <person name="Machado M."/>
            <person name="Johnson C.S."/>
            <person name="Walker B."/>
            <person name="Young S."/>
            <person name="Zeng Q."/>
            <person name="Gargeya S."/>
            <person name="Fitzgerald M."/>
            <person name="Haas B."/>
            <person name="Abouelleil A."/>
            <person name="Allen A.W."/>
            <person name="Alvarado L."/>
            <person name="Arachchi H.M."/>
            <person name="Berlin A.M."/>
            <person name="Chapman S.B."/>
            <person name="Gainer-Dewar J."/>
            <person name="Goldberg J."/>
            <person name="Griggs A."/>
            <person name="Gujja S."/>
            <person name="Hansen M."/>
            <person name="Howarth C."/>
            <person name="Imamovic A."/>
            <person name="Ireland A."/>
            <person name="Larimer J."/>
            <person name="McCowan C."/>
            <person name="Murphy C."/>
            <person name="Pearson M."/>
            <person name="Poon T.W."/>
            <person name="Priest M."/>
            <person name="Roberts A."/>
            <person name="Saif S."/>
            <person name="Shea T."/>
            <person name="Sisk P."/>
            <person name="Sykes S."/>
            <person name="Wortman J."/>
            <person name="Nusbaum C."/>
            <person name="Birren B."/>
        </authorList>
    </citation>
    <scope>NUCLEOTIDE SEQUENCE [LARGE SCALE GENOMIC DNA]</scope>
    <source>
        <strain evidence="2 3">P1976</strain>
    </source>
</reference>